<protein>
    <recommendedName>
        <fullName evidence="3">Lipoprotein</fullName>
    </recommendedName>
</protein>
<reference evidence="1 2" key="1">
    <citation type="submission" date="2016-10" db="EMBL/GenBank/DDBJ databases">
        <authorList>
            <person name="Varghese N."/>
            <person name="Submissions S."/>
        </authorList>
    </citation>
    <scope>NUCLEOTIDE SEQUENCE [LARGE SCALE GENOMIC DNA]</scope>
    <source>
        <strain evidence="1 2">NLAE-zl-C224</strain>
    </source>
</reference>
<dbReference type="PROSITE" id="PS51257">
    <property type="entry name" value="PROKAR_LIPOPROTEIN"/>
    <property type="match status" value="1"/>
</dbReference>
<dbReference type="Proteomes" id="UP000198811">
    <property type="component" value="Unassembled WGS sequence"/>
</dbReference>
<sequence length="149" mass="17332">MRKINRYVILLTLILLIFTAFIGCSSKNNSDNTFGVEQFANEMKAKNYKFKLEDVEEDFLPTTRKRMIIDKDSIEIYLYNSNREAEKDARRIDDGGCGYNNGDKSIKIHWSSYPHFYKKGSIIVQYVGENEKILSDLNDIFGQQFAGYK</sequence>
<evidence type="ECO:0000313" key="1">
    <source>
        <dbReference type="EMBL" id="SDK99039.1"/>
    </source>
</evidence>
<dbReference type="RefSeq" id="WP_089864044.1">
    <property type="nucleotide sequence ID" value="NZ_CP173238.1"/>
</dbReference>
<accession>A0ABY0QJN9</accession>
<evidence type="ECO:0008006" key="3">
    <source>
        <dbReference type="Google" id="ProtNLM"/>
    </source>
</evidence>
<comment type="caution">
    <text evidence="1">The sequence shown here is derived from an EMBL/GenBank/DDBJ whole genome shotgun (WGS) entry which is preliminary data.</text>
</comment>
<evidence type="ECO:0000313" key="2">
    <source>
        <dbReference type="Proteomes" id="UP000198811"/>
    </source>
</evidence>
<name>A0ABY0QJN9_CLOCO</name>
<proteinExistence type="predicted"/>
<gene>
    <name evidence="1" type="ORF">SAMN05216497_1041</name>
</gene>
<organism evidence="1 2">
    <name type="scientific">Clostridium cochlearium</name>
    <dbReference type="NCBI Taxonomy" id="1494"/>
    <lineage>
        <taxon>Bacteria</taxon>
        <taxon>Bacillati</taxon>
        <taxon>Bacillota</taxon>
        <taxon>Clostridia</taxon>
        <taxon>Eubacteriales</taxon>
        <taxon>Clostridiaceae</taxon>
        <taxon>Clostridium</taxon>
    </lineage>
</organism>
<keyword evidence="2" id="KW-1185">Reference proteome</keyword>
<dbReference type="EMBL" id="FNGL01000004">
    <property type="protein sequence ID" value="SDK99039.1"/>
    <property type="molecule type" value="Genomic_DNA"/>
</dbReference>